<proteinExistence type="predicted"/>
<organism evidence="4 5">
    <name type="scientific">Heterodera trifolii</name>
    <dbReference type="NCBI Taxonomy" id="157864"/>
    <lineage>
        <taxon>Eukaryota</taxon>
        <taxon>Metazoa</taxon>
        <taxon>Ecdysozoa</taxon>
        <taxon>Nematoda</taxon>
        <taxon>Chromadorea</taxon>
        <taxon>Rhabditida</taxon>
        <taxon>Tylenchina</taxon>
        <taxon>Tylenchomorpha</taxon>
        <taxon>Tylenchoidea</taxon>
        <taxon>Heteroderidae</taxon>
        <taxon>Heteroderinae</taxon>
        <taxon>Heterodera</taxon>
    </lineage>
</organism>
<dbReference type="AlphaFoldDB" id="A0ABD2LYB4"/>
<dbReference type="GO" id="GO:0030246">
    <property type="term" value="F:carbohydrate binding"/>
    <property type="evidence" value="ECO:0007669"/>
    <property type="project" value="UniProtKB-KW"/>
</dbReference>
<dbReference type="Pfam" id="PF00337">
    <property type="entry name" value="Gal-bind_lectin"/>
    <property type="match status" value="1"/>
</dbReference>
<feature type="signal peptide" evidence="2">
    <location>
        <begin position="1"/>
        <end position="19"/>
    </location>
</feature>
<evidence type="ECO:0000256" key="1">
    <source>
        <dbReference type="ARBA" id="ARBA00022734"/>
    </source>
</evidence>
<feature type="chain" id="PRO_5044877809" description="Galectin domain-containing protein" evidence="2">
    <location>
        <begin position="20"/>
        <end position="969"/>
    </location>
</feature>
<evidence type="ECO:0000256" key="2">
    <source>
        <dbReference type="SAM" id="SignalP"/>
    </source>
</evidence>
<dbReference type="Gene3D" id="2.60.120.200">
    <property type="match status" value="2"/>
</dbReference>
<keyword evidence="1" id="KW-0430">Lectin</keyword>
<name>A0ABD2LYB4_9BILA</name>
<keyword evidence="5" id="KW-1185">Reference proteome</keyword>
<dbReference type="InterPro" id="IPR001079">
    <property type="entry name" value="Galectin_CRD"/>
</dbReference>
<reference evidence="4 5" key="1">
    <citation type="submission" date="2024-10" db="EMBL/GenBank/DDBJ databases">
        <authorList>
            <person name="Kim D."/>
        </authorList>
    </citation>
    <scope>NUCLEOTIDE SEQUENCE [LARGE SCALE GENOMIC DNA]</scope>
    <source>
        <strain evidence="4">BH-2024</strain>
    </source>
</reference>
<evidence type="ECO:0000259" key="3">
    <source>
        <dbReference type="PROSITE" id="PS51304"/>
    </source>
</evidence>
<dbReference type="EMBL" id="JBICBT010000217">
    <property type="protein sequence ID" value="KAL3120262.1"/>
    <property type="molecule type" value="Genomic_DNA"/>
</dbReference>
<keyword evidence="2" id="KW-0732">Signal</keyword>
<evidence type="ECO:0000313" key="4">
    <source>
        <dbReference type="EMBL" id="KAL3120262.1"/>
    </source>
</evidence>
<dbReference type="Proteomes" id="UP001620626">
    <property type="component" value="Unassembled WGS sequence"/>
</dbReference>
<dbReference type="PROSITE" id="PS51304">
    <property type="entry name" value="GALECTIN"/>
    <property type="match status" value="1"/>
</dbReference>
<accession>A0ABD2LYB4</accession>
<gene>
    <name evidence="4" type="ORF">niasHT_008889</name>
</gene>
<dbReference type="InterPro" id="IPR013320">
    <property type="entry name" value="ConA-like_dom_sf"/>
</dbReference>
<dbReference type="SUPFAM" id="SSF49899">
    <property type="entry name" value="Concanavalin A-like lectins/glucanases"/>
    <property type="match status" value="1"/>
</dbReference>
<evidence type="ECO:0000313" key="5">
    <source>
        <dbReference type="Proteomes" id="UP001620626"/>
    </source>
</evidence>
<sequence length="969" mass="112551">MLLYSFALLIFTQFFGVFAQFFGVYSQKKTESIRLTGVGQDVFKIGVTVLDQCFPYQEDKSFGFEFQFPPSGGECKNGLTICYPSLLATQKLENEHFMDEASINSKLFNIDIDYNNYILKRCDDIVKERERSITKYKGSVWHGISIEAIRDGEGELQMILDSSLIGRSYKILTIHRQFAIHFGTKNAISTYLTVDGGEPFHFDEEEGKFERFMELTNGSALLLKDFVGFWTLGMDILPWEGHKQMELYVERSCECTLEAWFVRPTDVELTSNVFTDEKGKVRITQGPVKGYCNMSTDAVPKAISLDREQLMLVHLLTDENIEEISFHLLEEDIQTTAFVFAITKEYTYIQMKGKDTDKMEHTSLSNSSENRQIEFVFAFTNYSYGIQINGHLLDDREFFPEEWWKGDYMNRSQNFKYVLAGQFLLLHQPFVMDFTTIENNYNSPFFALPFYHSEPGVKQDSWATFHVEFFDPPENEFNISLLHDSPEHSEKVGATVMGMNVKPKHKQIDVIFWNCFKKLPGNKNSCNETETQSYESENLGKAAEFHIEVLNDRFSVIINGNQTMPLEYNSTLPVWATNFFRVEGNVRLLGRPIWKEWDVEGDEKGYLHNFSIPLKTLLNYGDQINLRTLIIGSETEFPKPFNITLLHEAAEWNEQIGDVILQLAFTFGDDSRPDKANQFICRNFIHARKKWEEMEKMPNHLNKFGQEFTMKIKANTDRFDIVIETLVTMEQIQCKYPILDNVQIPPWAIDNIRFDGDGFRVTDFNISHPSPKALITNRINYIAQIKKREIKTGNSISINLTFSTANKKHEKGEKSPLAVNLLNEGLSRHQKIGKTIIRLEFFPNGQIKDYYYTMEDKAEKRTPLCEQMAKWNSTLQDIFIQITITKESYDVKVNEKKCQTLHFNATLPPWALQYITIEFDEHQIDFSRADAQHGIKCDPKNLCQMKQDDYDNYKTYLMEKEPESHLDIY</sequence>
<comment type="caution">
    <text evidence="4">The sequence shown here is derived from an EMBL/GenBank/DDBJ whole genome shotgun (WGS) entry which is preliminary data.</text>
</comment>
<feature type="domain" description="Galectin" evidence="3">
    <location>
        <begin position="610"/>
        <end position="767"/>
    </location>
</feature>
<protein>
    <recommendedName>
        <fullName evidence="3">Galectin domain-containing protein</fullName>
    </recommendedName>
</protein>